<comment type="caution">
    <text evidence="1">The sequence shown here is derived from an EMBL/GenBank/DDBJ whole genome shotgun (WGS) entry which is preliminary data.</text>
</comment>
<keyword evidence="2" id="KW-1185">Reference proteome</keyword>
<dbReference type="AlphaFoldDB" id="A0A4Z2FUT2"/>
<reference evidence="1 2" key="1">
    <citation type="submission" date="2019-03" db="EMBL/GenBank/DDBJ databases">
        <title>First draft genome of Liparis tanakae, snailfish: a comprehensive survey of snailfish specific genes.</title>
        <authorList>
            <person name="Kim W."/>
            <person name="Song I."/>
            <person name="Jeong J.-H."/>
            <person name="Kim D."/>
            <person name="Kim S."/>
            <person name="Ryu S."/>
            <person name="Song J.Y."/>
            <person name="Lee S.K."/>
        </authorList>
    </citation>
    <scope>NUCLEOTIDE SEQUENCE [LARGE SCALE GENOMIC DNA]</scope>
    <source>
        <tissue evidence="1">Muscle</tissue>
    </source>
</reference>
<gene>
    <name evidence="1" type="ORF">EYF80_044774</name>
</gene>
<name>A0A4Z2FUT2_9TELE</name>
<accession>A0A4Z2FUT2</accession>
<dbReference type="Proteomes" id="UP000314294">
    <property type="component" value="Unassembled WGS sequence"/>
</dbReference>
<dbReference type="EMBL" id="SRLO01000871">
    <property type="protein sequence ID" value="TNN45027.1"/>
    <property type="molecule type" value="Genomic_DNA"/>
</dbReference>
<evidence type="ECO:0000313" key="1">
    <source>
        <dbReference type="EMBL" id="TNN45027.1"/>
    </source>
</evidence>
<evidence type="ECO:0000313" key="2">
    <source>
        <dbReference type="Proteomes" id="UP000314294"/>
    </source>
</evidence>
<proteinExistence type="predicted"/>
<sequence length="76" mass="8792">MLMGPGRGRDGRIGDYRGIKEKDQYKQKIRAPLRLIGRIMDTSAEDTFRDWAVSGSVSWYRMTLLAMSKLSLTPRW</sequence>
<organism evidence="1 2">
    <name type="scientific">Liparis tanakae</name>
    <name type="common">Tanaka's snailfish</name>
    <dbReference type="NCBI Taxonomy" id="230148"/>
    <lineage>
        <taxon>Eukaryota</taxon>
        <taxon>Metazoa</taxon>
        <taxon>Chordata</taxon>
        <taxon>Craniata</taxon>
        <taxon>Vertebrata</taxon>
        <taxon>Euteleostomi</taxon>
        <taxon>Actinopterygii</taxon>
        <taxon>Neopterygii</taxon>
        <taxon>Teleostei</taxon>
        <taxon>Neoteleostei</taxon>
        <taxon>Acanthomorphata</taxon>
        <taxon>Eupercaria</taxon>
        <taxon>Perciformes</taxon>
        <taxon>Cottioidei</taxon>
        <taxon>Cottales</taxon>
        <taxon>Liparidae</taxon>
        <taxon>Liparis</taxon>
    </lineage>
</organism>
<protein>
    <submittedName>
        <fullName evidence="1">Uncharacterized protein</fullName>
    </submittedName>
</protein>